<dbReference type="GO" id="GO:0005737">
    <property type="term" value="C:cytoplasm"/>
    <property type="evidence" value="ECO:0007669"/>
    <property type="project" value="TreeGrafter"/>
</dbReference>
<dbReference type="Ensembl" id="ENSPSTT00000022710.1">
    <property type="protein sequence ID" value="ENSPSTP00000021628.1"/>
    <property type="gene ID" value="ENSPSTG00000015795.1"/>
</dbReference>
<evidence type="ECO:0000256" key="3">
    <source>
        <dbReference type="ARBA" id="ARBA00023004"/>
    </source>
</evidence>
<protein>
    <submittedName>
        <fullName evidence="4">Uncharacterized protein</fullName>
    </submittedName>
</protein>
<dbReference type="GO" id="GO:0008392">
    <property type="term" value="F:arachidonate epoxygenase activity"/>
    <property type="evidence" value="ECO:0007669"/>
    <property type="project" value="TreeGrafter"/>
</dbReference>
<accession>A0A8C9FXI8</accession>
<dbReference type="PANTHER" id="PTHR24300:SF424">
    <property type="entry name" value="CYTOCHROME P450"/>
    <property type="match status" value="1"/>
</dbReference>
<dbReference type="GO" id="GO:0020037">
    <property type="term" value="F:heme binding"/>
    <property type="evidence" value="ECO:0007669"/>
    <property type="project" value="InterPro"/>
</dbReference>
<dbReference type="Pfam" id="PF00067">
    <property type="entry name" value="p450"/>
    <property type="match status" value="1"/>
</dbReference>
<dbReference type="InterPro" id="IPR036396">
    <property type="entry name" value="Cyt_P450_sf"/>
</dbReference>
<sequence>MGGVLGGGVVLGVSGWWGHGFGLPSVLWEQWGASCVGSGCNGSKLQWGLDSVGPKCNGACVHRVLHATCSACSRFCMQRVCNAVGLQCNRFATQRVCRALPPAGPTLRAPRGATPPHTSPPTPPQLYEMSETLLQHFPGPQDKIYALLESMRSFIARRVRCNAQSLEPSNPRDFIDCFLLQMDKEKNNPHSEFTMENLELTALNLFFAGTETISSTLRYGFVLLMKNPSVLGERCTTAAGPLHGHCRAIALQNHCKPTAELLQSHCMSV</sequence>
<dbReference type="AlphaFoldDB" id="A0A8C9FXI8"/>
<dbReference type="GO" id="GO:0016712">
    <property type="term" value="F:oxidoreductase activity, acting on paired donors, with incorporation or reduction of molecular oxygen, reduced flavin or flavoprotein as one donor, and incorporation of one atom of oxygen"/>
    <property type="evidence" value="ECO:0007669"/>
    <property type="project" value="TreeGrafter"/>
</dbReference>
<evidence type="ECO:0000256" key="1">
    <source>
        <dbReference type="ARBA" id="ARBA00010617"/>
    </source>
</evidence>
<keyword evidence="3" id="KW-0408">Iron</keyword>
<evidence type="ECO:0000256" key="2">
    <source>
        <dbReference type="ARBA" id="ARBA00022723"/>
    </source>
</evidence>
<organism evidence="4 5">
    <name type="scientific">Pavo cristatus</name>
    <name type="common">Indian peafowl</name>
    <name type="synonym">Blue peafowl</name>
    <dbReference type="NCBI Taxonomy" id="9049"/>
    <lineage>
        <taxon>Eukaryota</taxon>
        <taxon>Metazoa</taxon>
        <taxon>Chordata</taxon>
        <taxon>Craniata</taxon>
        <taxon>Vertebrata</taxon>
        <taxon>Euteleostomi</taxon>
        <taxon>Archelosauria</taxon>
        <taxon>Archosauria</taxon>
        <taxon>Dinosauria</taxon>
        <taxon>Saurischia</taxon>
        <taxon>Theropoda</taxon>
        <taxon>Coelurosauria</taxon>
        <taxon>Aves</taxon>
        <taxon>Neognathae</taxon>
        <taxon>Galloanserae</taxon>
        <taxon>Galliformes</taxon>
        <taxon>Phasianidae</taxon>
        <taxon>Phasianinae</taxon>
        <taxon>Pavo</taxon>
    </lineage>
</organism>
<evidence type="ECO:0000313" key="5">
    <source>
        <dbReference type="Proteomes" id="UP000694428"/>
    </source>
</evidence>
<reference evidence="4" key="2">
    <citation type="submission" date="2025-09" db="UniProtKB">
        <authorList>
            <consortium name="Ensembl"/>
        </authorList>
    </citation>
    <scope>IDENTIFICATION</scope>
</reference>
<dbReference type="PANTHER" id="PTHR24300">
    <property type="entry name" value="CYTOCHROME P450 508A4-RELATED"/>
    <property type="match status" value="1"/>
</dbReference>
<keyword evidence="2" id="KW-0479">Metal-binding</keyword>
<evidence type="ECO:0000313" key="4">
    <source>
        <dbReference type="Ensembl" id="ENSPSTP00000021628.1"/>
    </source>
</evidence>
<dbReference type="GO" id="GO:0019373">
    <property type="term" value="P:epoxygenase P450 pathway"/>
    <property type="evidence" value="ECO:0007669"/>
    <property type="project" value="TreeGrafter"/>
</dbReference>
<comment type="similarity">
    <text evidence="1">Belongs to the cytochrome P450 family.</text>
</comment>
<reference evidence="4" key="1">
    <citation type="submission" date="2025-08" db="UniProtKB">
        <authorList>
            <consortium name="Ensembl"/>
        </authorList>
    </citation>
    <scope>IDENTIFICATION</scope>
</reference>
<proteinExistence type="inferred from homology"/>
<dbReference type="GO" id="GO:0006805">
    <property type="term" value="P:xenobiotic metabolic process"/>
    <property type="evidence" value="ECO:0007669"/>
    <property type="project" value="TreeGrafter"/>
</dbReference>
<keyword evidence="5" id="KW-1185">Reference proteome</keyword>
<dbReference type="SUPFAM" id="SSF48264">
    <property type="entry name" value="Cytochrome P450"/>
    <property type="match status" value="1"/>
</dbReference>
<dbReference type="InterPro" id="IPR001128">
    <property type="entry name" value="Cyt_P450"/>
</dbReference>
<dbReference type="GO" id="GO:0005506">
    <property type="term" value="F:iron ion binding"/>
    <property type="evidence" value="ECO:0007669"/>
    <property type="project" value="InterPro"/>
</dbReference>
<dbReference type="Gene3D" id="1.10.630.10">
    <property type="entry name" value="Cytochrome P450"/>
    <property type="match status" value="1"/>
</dbReference>
<dbReference type="InterPro" id="IPR050182">
    <property type="entry name" value="Cytochrome_P450_fam2"/>
</dbReference>
<name>A0A8C9FXI8_PAVCR</name>
<dbReference type="Proteomes" id="UP000694428">
    <property type="component" value="Unplaced"/>
</dbReference>